<accession>A0A1Y1S0I7</accession>
<dbReference type="CDD" id="cd00156">
    <property type="entry name" value="REC"/>
    <property type="match status" value="1"/>
</dbReference>
<proteinExistence type="predicted"/>
<evidence type="ECO:0000256" key="1">
    <source>
        <dbReference type="ARBA" id="ARBA00022553"/>
    </source>
</evidence>
<name>A0A1Y1S0I7_9SPIO</name>
<dbReference type="AlphaFoldDB" id="A0A1Y1S0I7"/>
<reference evidence="4 5" key="1">
    <citation type="submission" date="2017-03" db="EMBL/GenBank/DDBJ databases">
        <title>Draft Genome sequence of Marispirochaeta sp. strain JC444.</title>
        <authorList>
            <person name="Shivani Y."/>
            <person name="Subhash Y."/>
            <person name="Sasikala C."/>
            <person name="Ramana C."/>
        </authorList>
    </citation>
    <scope>NUCLEOTIDE SEQUENCE [LARGE SCALE GENOMIC DNA]</scope>
    <source>
        <strain evidence="4 5">JC444</strain>
    </source>
</reference>
<evidence type="ECO:0000259" key="3">
    <source>
        <dbReference type="PROSITE" id="PS50110"/>
    </source>
</evidence>
<protein>
    <recommendedName>
        <fullName evidence="3">Response regulatory domain-containing protein</fullName>
    </recommendedName>
</protein>
<evidence type="ECO:0000313" key="4">
    <source>
        <dbReference type="EMBL" id="ORC36006.1"/>
    </source>
</evidence>
<dbReference type="Pfam" id="PF00072">
    <property type="entry name" value="Response_reg"/>
    <property type="match status" value="1"/>
</dbReference>
<feature type="modified residue" description="4-aspartylphosphate" evidence="2">
    <location>
        <position position="61"/>
    </location>
</feature>
<dbReference type="Gene3D" id="3.40.50.2300">
    <property type="match status" value="1"/>
</dbReference>
<evidence type="ECO:0000313" key="5">
    <source>
        <dbReference type="Proteomes" id="UP000192343"/>
    </source>
</evidence>
<dbReference type="InterPro" id="IPR011006">
    <property type="entry name" value="CheY-like_superfamily"/>
</dbReference>
<organism evidence="4 5">
    <name type="scientific">Marispirochaeta aestuarii</name>
    <dbReference type="NCBI Taxonomy" id="1963862"/>
    <lineage>
        <taxon>Bacteria</taxon>
        <taxon>Pseudomonadati</taxon>
        <taxon>Spirochaetota</taxon>
        <taxon>Spirochaetia</taxon>
        <taxon>Spirochaetales</taxon>
        <taxon>Spirochaetaceae</taxon>
        <taxon>Marispirochaeta</taxon>
    </lineage>
</organism>
<dbReference type="GO" id="GO:0000160">
    <property type="term" value="P:phosphorelay signal transduction system"/>
    <property type="evidence" value="ECO:0007669"/>
    <property type="project" value="InterPro"/>
</dbReference>
<dbReference type="SMART" id="SM00448">
    <property type="entry name" value="REC"/>
    <property type="match status" value="1"/>
</dbReference>
<dbReference type="Proteomes" id="UP000192343">
    <property type="component" value="Unassembled WGS sequence"/>
</dbReference>
<dbReference type="PANTHER" id="PTHR44591">
    <property type="entry name" value="STRESS RESPONSE REGULATOR PROTEIN 1"/>
    <property type="match status" value="1"/>
</dbReference>
<dbReference type="EMBL" id="MWQY01000007">
    <property type="protein sequence ID" value="ORC36006.1"/>
    <property type="molecule type" value="Genomic_DNA"/>
</dbReference>
<dbReference type="SUPFAM" id="SSF52172">
    <property type="entry name" value="CheY-like"/>
    <property type="match status" value="1"/>
</dbReference>
<dbReference type="InterPro" id="IPR050595">
    <property type="entry name" value="Bact_response_regulator"/>
</dbReference>
<dbReference type="InterPro" id="IPR001789">
    <property type="entry name" value="Sig_transdc_resp-reg_receiver"/>
</dbReference>
<feature type="domain" description="Response regulatory" evidence="3">
    <location>
        <begin position="12"/>
        <end position="126"/>
    </location>
</feature>
<keyword evidence="5" id="KW-1185">Reference proteome</keyword>
<dbReference type="PANTHER" id="PTHR44591:SF24">
    <property type="entry name" value="PROTEIN-GLUTAMATE METHYLESTERASE_PROTEIN-GLUTAMINE GLUTAMINASE 1"/>
    <property type="match status" value="1"/>
</dbReference>
<keyword evidence="1 2" id="KW-0597">Phosphoprotein</keyword>
<sequence>MLEEKQEPDMNKVLIVDDSMISRQMLSKYLAPTGYTIDTAASGEEALEKILPGSCDVVVLDLLMPGISGLEVLEKLSLKKLTPPVIVLSADIQDSTREKALSLGASRFMTKPPRPEELQKLVRELMESKE</sequence>
<comment type="caution">
    <text evidence="4">The sequence shown here is derived from an EMBL/GenBank/DDBJ whole genome shotgun (WGS) entry which is preliminary data.</text>
</comment>
<dbReference type="PROSITE" id="PS50110">
    <property type="entry name" value="RESPONSE_REGULATORY"/>
    <property type="match status" value="1"/>
</dbReference>
<gene>
    <name evidence="4" type="ORF">B4O97_07585</name>
</gene>
<evidence type="ECO:0000256" key="2">
    <source>
        <dbReference type="PROSITE-ProRule" id="PRU00169"/>
    </source>
</evidence>
<dbReference type="STRING" id="1963862.B4O97_07585"/>